<evidence type="ECO:0000256" key="1">
    <source>
        <dbReference type="SAM" id="SignalP"/>
    </source>
</evidence>
<feature type="signal peptide" evidence="1">
    <location>
        <begin position="1"/>
        <end position="18"/>
    </location>
</feature>
<dbReference type="AlphaFoldDB" id="A0A8S3XGX4"/>
<name>A0A8S3XGX4_PARAO</name>
<dbReference type="OrthoDB" id="8113025at2759"/>
<sequence length="102" mass="11292">MKSVVCFALLTIINLALCDTVPHPRGCIYIKGRCYRECEEGTQAYALGCGYLTKEATCEEPNPQPDTRANICDISVCYCAPPTVRDPVTKKCVPLEECTKQE</sequence>
<reference evidence="2" key="1">
    <citation type="submission" date="2021-04" db="EMBL/GenBank/DDBJ databases">
        <authorList>
            <person name="Tunstrom K."/>
        </authorList>
    </citation>
    <scope>NUCLEOTIDE SEQUENCE</scope>
</reference>
<comment type="caution">
    <text evidence="2">The sequence shown here is derived from an EMBL/GenBank/DDBJ whole genome shotgun (WGS) entry which is preliminary data.</text>
</comment>
<keyword evidence="1" id="KW-0732">Signal</keyword>
<accession>A0A8S3XGX4</accession>
<gene>
    <name evidence="2" type="ORF">PAPOLLO_LOCUS18212</name>
</gene>
<proteinExistence type="predicted"/>
<feature type="chain" id="PRO_5035818970" evidence="1">
    <location>
        <begin position="19"/>
        <end position="102"/>
    </location>
</feature>
<dbReference type="EMBL" id="CAJQZP010001167">
    <property type="protein sequence ID" value="CAG5024847.1"/>
    <property type="molecule type" value="Genomic_DNA"/>
</dbReference>
<organism evidence="2 3">
    <name type="scientific">Parnassius apollo</name>
    <name type="common">Apollo butterfly</name>
    <name type="synonym">Papilio apollo</name>
    <dbReference type="NCBI Taxonomy" id="110799"/>
    <lineage>
        <taxon>Eukaryota</taxon>
        <taxon>Metazoa</taxon>
        <taxon>Ecdysozoa</taxon>
        <taxon>Arthropoda</taxon>
        <taxon>Hexapoda</taxon>
        <taxon>Insecta</taxon>
        <taxon>Pterygota</taxon>
        <taxon>Neoptera</taxon>
        <taxon>Endopterygota</taxon>
        <taxon>Lepidoptera</taxon>
        <taxon>Glossata</taxon>
        <taxon>Ditrysia</taxon>
        <taxon>Papilionoidea</taxon>
        <taxon>Papilionidae</taxon>
        <taxon>Parnassiinae</taxon>
        <taxon>Parnassini</taxon>
        <taxon>Parnassius</taxon>
        <taxon>Parnassius</taxon>
    </lineage>
</organism>
<evidence type="ECO:0000313" key="2">
    <source>
        <dbReference type="EMBL" id="CAG5024847.1"/>
    </source>
</evidence>
<dbReference type="Proteomes" id="UP000691718">
    <property type="component" value="Unassembled WGS sequence"/>
</dbReference>
<protein>
    <submittedName>
        <fullName evidence="2">(apollo) hypothetical protein</fullName>
    </submittedName>
</protein>
<keyword evidence="3" id="KW-1185">Reference proteome</keyword>
<evidence type="ECO:0000313" key="3">
    <source>
        <dbReference type="Proteomes" id="UP000691718"/>
    </source>
</evidence>